<dbReference type="Proteomes" id="UP000365824">
    <property type="component" value="Unassembled WGS sequence"/>
</dbReference>
<comment type="subcellular location">
    <subcellularLocation>
        <location evidence="1">Cell membrane</location>
        <topology evidence="1">Multi-pass membrane protein</topology>
    </subcellularLocation>
</comment>
<dbReference type="EMBL" id="JAQNWR010000029">
    <property type="protein sequence ID" value="MDC2411234.1"/>
    <property type="molecule type" value="Genomic_DNA"/>
</dbReference>
<feature type="transmembrane region" description="Helical" evidence="7">
    <location>
        <begin position="83"/>
        <end position="106"/>
    </location>
</feature>
<evidence type="ECO:0000313" key="10">
    <source>
        <dbReference type="EMBL" id="MDC2411234.1"/>
    </source>
</evidence>
<evidence type="ECO:0000256" key="2">
    <source>
        <dbReference type="ARBA" id="ARBA00007430"/>
    </source>
</evidence>
<evidence type="ECO:0000256" key="1">
    <source>
        <dbReference type="ARBA" id="ARBA00004651"/>
    </source>
</evidence>
<name>A0A139KU46_BACOV</name>
<protein>
    <submittedName>
        <fullName evidence="8">Lipopolysaccharide biosynthesis protein</fullName>
    </submittedName>
</protein>
<comment type="similarity">
    <text evidence="2">Belongs to the polysaccharide synthase family.</text>
</comment>
<feature type="transmembrane region" description="Helical" evidence="7">
    <location>
        <begin position="322"/>
        <end position="345"/>
    </location>
</feature>
<keyword evidence="5 7" id="KW-1133">Transmembrane helix</keyword>
<reference evidence="10" key="2">
    <citation type="submission" date="2022-10" db="EMBL/GenBank/DDBJ databases">
        <title>Human gut microbiome strain richness.</title>
        <authorList>
            <person name="Chen-Liaw A."/>
        </authorList>
    </citation>
    <scope>NUCLEOTIDE SEQUENCE</scope>
    <source>
        <strain evidence="10">F7_m1001271B151109d0_201107</strain>
    </source>
</reference>
<dbReference type="Proteomes" id="UP001214017">
    <property type="component" value="Unassembled WGS sequence"/>
</dbReference>
<feature type="transmembrane region" description="Helical" evidence="7">
    <location>
        <begin position="414"/>
        <end position="436"/>
    </location>
</feature>
<evidence type="ECO:0000313" key="12">
    <source>
        <dbReference type="Proteomes" id="UP000435985"/>
    </source>
</evidence>
<feature type="transmembrane region" description="Helical" evidence="7">
    <location>
        <begin position="381"/>
        <end position="402"/>
    </location>
</feature>
<evidence type="ECO:0000256" key="5">
    <source>
        <dbReference type="ARBA" id="ARBA00022989"/>
    </source>
</evidence>
<feature type="transmembrane region" description="Helical" evidence="7">
    <location>
        <begin position="152"/>
        <end position="170"/>
    </location>
</feature>
<dbReference type="RefSeq" id="WP_004311140.1">
    <property type="nucleotide sequence ID" value="NZ_BAABYJ010000001.1"/>
</dbReference>
<evidence type="ECO:0000313" key="8">
    <source>
        <dbReference type="EMBL" id="KAA3931377.1"/>
    </source>
</evidence>
<keyword evidence="6 7" id="KW-0472">Membrane</keyword>
<proteinExistence type="inferred from homology"/>
<gene>
    <name evidence="9" type="ORF">F3B98_10505</name>
    <name evidence="8" type="ORF">F3F25_00170</name>
    <name evidence="10" type="ORF">PO240_25515</name>
</gene>
<dbReference type="CDD" id="cd13127">
    <property type="entry name" value="MATE_tuaB_like"/>
    <property type="match status" value="1"/>
</dbReference>
<evidence type="ECO:0000256" key="6">
    <source>
        <dbReference type="ARBA" id="ARBA00023136"/>
    </source>
</evidence>
<reference evidence="11 12" key="1">
    <citation type="journal article" date="2019" name="Nat. Med.">
        <title>A library of human gut bacterial isolates paired with longitudinal multiomics data enables mechanistic microbiome research.</title>
        <authorList>
            <person name="Poyet M."/>
            <person name="Groussin M."/>
            <person name="Gibbons S.M."/>
            <person name="Avila-Pacheco J."/>
            <person name="Jiang X."/>
            <person name="Kearney S.M."/>
            <person name="Perrotta A.R."/>
            <person name="Berdy B."/>
            <person name="Zhao S."/>
            <person name="Lieberman T.D."/>
            <person name="Swanson P.K."/>
            <person name="Smith M."/>
            <person name="Roesemann S."/>
            <person name="Alexander J.E."/>
            <person name="Rich S.A."/>
            <person name="Livny J."/>
            <person name="Vlamakis H."/>
            <person name="Clish C."/>
            <person name="Bullock K."/>
            <person name="Deik A."/>
            <person name="Scott J."/>
            <person name="Pierce K.A."/>
            <person name="Xavier R.J."/>
            <person name="Alm E.J."/>
        </authorList>
    </citation>
    <scope>NUCLEOTIDE SEQUENCE [LARGE SCALE GENOMIC DNA]</scope>
    <source>
        <strain evidence="9 12">BIOML-A14</strain>
        <strain evidence="8 11">BIOML-A160</strain>
    </source>
</reference>
<dbReference type="Pfam" id="PF13440">
    <property type="entry name" value="Polysacc_synt_3"/>
    <property type="match status" value="1"/>
</dbReference>
<dbReference type="AlphaFoldDB" id="A0A139KU46"/>
<dbReference type="GO" id="GO:0005886">
    <property type="term" value="C:plasma membrane"/>
    <property type="evidence" value="ECO:0007669"/>
    <property type="project" value="UniProtKB-SubCell"/>
</dbReference>
<dbReference type="STRING" id="28116.Bovatus_03018"/>
<evidence type="ECO:0000256" key="3">
    <source>
        <dbReference type="ARBA" id="ARBA00022475"/>
    </source>
</evidence>
<feature type="transmembrane region" description="Helical" evidence="7">
    <location>
        <begin position="48"/>
        <end position="71"/>
    </location>
</feature>
<keyword evidence="4 7" id="KW-0812">Transmembrane</keyword>
<feature type="transmembrane region" description="Helical" evidence="7">
    <location>
        <begin position="118"/>
        <end position="140"/>
    </location>
</feature>
<dbReference type="PANTHER" id="PTHR30250:SF10">
    <property type="entry name" value="LIPOPOLYSACCHARIDE BIOSYNTHESIS PROTEIN WZXC"/>
    <property type="match status" value="1"/>
</dbReference>
<sequence length="485" mass="54774">MSENQSLKEKTAKGLFWGGFSNGIQQLLNLLFGIFLARLLTPSDYGMVGMLAIFSLIASSIQESGFTAALVNKKEVTHNDYNAVFWFNAAISLSLYLLLFLCAPLIADFYDTPELTPLARYSFIGFFIASLGISHSAYLLRNLMVKQRALSSVIGLTVSGITGVTLAYFGFSYWGIATQSIVYVTINTACYWYFTRWRPSLQFNFTPIKEMFGFSGKLLVTNVFNHINNNLFSVILGKFYSEKEVGYYNQANKWCGMGQLFISGMINGVAQPVLTKVSDDLERQKRVFRKMLRFTAFVSFPAMLGLGIVSEELIIITITDKWYSSILIMQILCISGAFAPIAYLYQQLIISKGKSRIYMWNTIALGIILLSGVLLVHSHGIYAMLAVYVSTNILWLLTWHYFVWQEIGLKLRHALMDILPYAAIAATVMVITYYTTRSIENIYLRLASKIVLAAALYVATMWGSRSVTFKESIQYFIKKKTHEPK</sequence>
<keyword evidence="3" id="KW-1003">Cell membrane</keyword>
<dbReference type="EMBL" id="VWFO01000010">
    <property type="protein sequence ID" value="KAA4664514.1"/>
    <property type="molecule type" value="Genomic_DNA"/>
</dbReference>
<evidence type="ECO:0000313" key="9">
    <source>
        <dbReference type="EMBL" id="KAA4664514.1"/>
    </source>
</evidence>
<evidence type="ECO:0000256" key="7">
    <source>
        <dbReference type="SAM" id="Phobius"/>
    </source>
</evidence>
<feature type="transmembrane region" description="Helical" evidence="7">
    <location>
        <begin position="442"/>
        <end position="462"/>
    </location>
</feature>
<dbReference type="Proteomes" id="UP000435985">
    <property type="component" value="Unassembled WGS sequence"/>
</dbReference>
<feature type="transmembrane region" description="Helical" evidence="7">
    <location>
        <begin position="15"/>
        <end position="36"/>
    </location>
</feature>
<evidence type="ECO:0000313" key="11">
    <source>
        <dbReference type="Proteomes" id="UP000365824"/>
    </source>
</evidence>
<organism evidence="8 11">
    <name type="scientific">Bacteroides ovatus</name>
    <dbReference type="NCBI Taxonomy" id="28116"/>
    <lineage>
        <taxon>Bacteria</taxon>
        <taxon>Pseudomonadati</taxon>
        <taxon>Bacteroidota</taxon>
        <taxon>Bacteroidia</taxon>
        <taxon>Bacteroidales</taxon>
        <taxon>Bacteroidaceae</taxon>
        <taxon>Bacteroides</taxon>
    </lineage>
</organism>
<evidence type="ECO:0000256" key="4">
    <source>
        <dbReference type="ARBA" id="ARBA00022692"/>
    </source>
</evidence>
<feature type="transmembrane region" description="Helical" evidence="7">
    <location>
        <begin position="291"/>
        <end position="310"/>
    </location>
</feature>
<feature type="transmembrane region" description="Helical" evidence="7">
    <location>
        <begin position="357"/>
        <end position="375"/>
    </location>
</feature>
<dbReference type="PANTHER" id="PTHR30250">
    <property type="entry name" value="PST FAMILY PREDICTED COLANIC ACID TRANSPORTER"/>
    <property type="match status" value="1"/>
</dbReference>
<comment type="caution">
    <text evidence="8">The sequence shown here is derived from an EMBL/GenBank/DDBJ whole genome shotgun (WGS) entry which is preliminary data.</text>
</comment>
<accession>A0A139KU46</accession>
<feature type="transmembrane region" description="Helical" evidence="7">
    <location>
        <begin position="176"/>
        <end position="194"/>
    </location>
</feature>
<dbReference type="EMBL" id="VWLB01000001">
    <property type="protein sequence ID" value="KAA3931377.1"/>
    <property type="molecule type" value="Genomic_DNA"/>
</dbReference>
<dbReference type="InterPro" id="IPR050833">
    <property type="entry name" value="Poly_Biosynth_Transport"/>
</dbReference>